<evidence type="ECO:0000256" key="10">
    <source>
        <dbReference type="ARBA" id="ARBA00022842"/>
    </source>
</evidence>
<dbReference type="EMBL" id="CP049742">
    <property type="protein sequence ID" value="QPC45846.1"/>
    <property type="molecule type" value="Genomic_DNA"/>
</dbReference>
<dbReference type="PANTHER" id="PTHR45745:SF1">
    <property type="entry name" value="PHOSPHOGLUCOMUTASE 2B-RELATED"/>
    <property type="match status" value="1"/>
</dbReference>
<dbReference type="CDD" id="cd05799">
    <property type="entry name" value="PGM2"/>
    <property type="match status" value="1"/>
</dbReference>
<keyword evidence="8" id="KW-0597">Phosphoprotein</keyword>
<evidence type="ECO:0000256" key="2">
    <source>
        <dbReference type="ARBA" id="ARBA00001946"/>
    </source>
</evidence>
<dbReference type="InterPro" id="IPR016055">
    <property type="entry name" value="A-D-PHexomutase_a/b/a-I/II/III"/>
</dbReference>
<dbReference type="Pfam" id="PF00408">
    <property type="entry name" value="PGM_PMM_IV"/>
    <property type="match status" value="1"/>
</dbReference>
<dbReference type="KEGG" id="mcui:G8O30_02170"/>
<dbReference type="InterPro" id="IPR005843">
    <property type="entry name" value="A-D-PHexomutase_C"/>
</dbReference>
<keyword evidence="7" id="KW-0119">Carbohydrate metabolism</keyword>
<dbReference type="SUPFAM" id="SSF53738">
    <property type="entry name" value="Phosphoglucomutase, first 3 domains"/>
    <property type="match status" value="3"/>
</dbReference>
<dbReference type="GO" id="GO:0004614">
    <property type="term" value="F:phosphoglucomutase activity"/>
    <property type="evidence" value="ECO:0007669"/>
    <property type="project" value="UniProtKB-EC"/>
</dbReference>
<evidence type="ECO:0000259" key="17">
    <source>
        <dbReference type="Pfam" id="PF02878"/>
    </source>
</evidence>
<evidence type="ECO:0000259" key="19">
    <source>
        <dbReference type="Pfam" id="PF02880"/>
    </source>
</evidence>
<dbReference type="SUPFAM" id="SSF55957">
    <property type="entry name" value="Phosphoglucomutase, C-terminal domain"/>
    <property type="match status" value="1"/>
</dbReference>
<keyword evidence="7" id="KW-0313">Glucose metabolism</keyword>
<name>A0A7S8HEU8_9BACI</name>
<sequence>MLNWKEVAKRWSESALVDAELKRELAELEQNPAQLEDAFYRDLEFGTGGMRGVMGIGTNRMNVLTIRKASLGLAHFILHKGEEAKNRGVVIAYDSRHQSYEFALEAATTLASNGIKTYVFQSLRPTPQLSFTLRHLKAFSGIVITASHNPPEYNGFKVYGEDGAQLEPISADEVIDYVRNCPSEVEIEVGDRDALMAEGLIQLLDENYDEPYVSELTNVLLQPALENKEKLSVVFTPLHGTATAPLMKAFERTGYANVQTVEEQVVVDPNFSTVKSPNPEEKEAFTLAMEKGKKVNADLLLATDPDADRLGCAVKTENGDYTLLTGNQTGAVLLHYILSQRAKNNTLPENGIVFKTIVTSELGRKVAAHFGIPTEDVLTGFKFIGEKIRLYQASGEHTFLFGYEESYGYLLADFARDKDALQAAVMLVEAAAYYQQQGLTLVDVLHELYELHGFHIEALTSVTLKGKDGLAQMGAMMESLRHEPVTQVGDTAVVAVEDYQLQKRFDLATDEQTDLTLPPSNVIKLFLEDGTWICVRPSGTEPKIKYYYSVQANSGQEAEAKLAEFKQTFEQHMTGLSTIS</sequence>
<keyword evidence="21" id="KW-1185">Reference proteome</keyword>
<keyword evidence="11" id="KW-0413">Isomerase</keyword>
<comment type="cofactor">
    <cofactor evidence="2">
        <name>Mg(2+)</name>
        <dbReference type="ChEBI" id="CHEBI:18420"/>
    </cofactor>
</comment>
<evidence type="ECO:0000256" key="12">
    <source>
        <dbReference type="ARBA" id="ARBA00039995"/>
    </source>
</evidence>
<evidence type="ECO:0000259" key="16">
    <source>
        <dbReference type="Pfam" id="PF00408"/>
    </source>
</evidence>
<evidence type="ECO:0000256" key="8">
    <source>
        <dbReference type="ARBA" id="ARBA00022553"/>
    </source>
</evidence>
<dbReference type="AlphaFoldDB" id="A0A7S8HEU8"/>
<feature type="domain" description="Alpha-D-phosphohexomutase C-terminal" evidence="16">
    <location>
        <begin position="511"/>
        <end position="551"/>
    </location>
</feature>
<accession>A0A7S8HEU8</accession>
<keyword evidence="9 15" id="KW-0479">Metal-binding</keyword>
<evidence type="ECO:0000256" key="4">
    <source>
        <dbReference type="ARBA" id="ARBA00005189"/>
    </source>
</evidence>
<dbReference type="PRINTS" id="PR00509">
    <property type="entry name" value="PGMPMM"/>
</dbReference>
<comment type="pathway">
    <text evidence="4">Lipid metabolism.</text>
</comment>
<dbReference type="PROSITE" id="PS00710">
    <property type="entry name" value="PGM_PMM"/>
    <property type="match status" value="1"/>
</dbReference>
<dbReference type="GO" id="GO:0006166">
    <property type="term" value="P:purine ribonucleoside salvage"/>
    <property type="evidence" value="ECO:0007669"/>
    <property type="project" value="TreeGrafter"/>
</dbReference>
<evidence type="ECO:0000256" key="1">
    <source>
        <dbReference type="ARBA" id="ARBA00000443"/>
    </source>
</evidence>
<comment type="catalytic activity">
    <reaction evidence="1">
        <text>alpha-D-glucose 1-phosphate = alpha-D-glucose 6-phosphate</text>
        <dbReference type="Rhea" id="RHEA:23536"/>
        <dbReference type="ChEBI" id="CHEBI:58225"/>
        <dbReference type="ChEBI" id="CHEBI:58601"/>
        <dbReference type="EC" id="5.4.2.2"/>
    </reaction>
</comment>
<organism evidence="20 21">
    <name type="scientific">Mangrovibacillus cuniculi</name>
    <dbReference type="NCBI Taxonomy" id="2593652"/>
    <lineage>
        <taxon>Bacteria</taxon>
        <taxon>Bacillati</taxon>
        <taxon>Bacillota</taxon>
        <taxon>Bacilli</taxon>
        <taxon>Bacillales</taxon>
        <taxon>Bacillaceae</taxon>
        <taxon>Mangrovibacillus</taxon>
    </lineage>
</organism>
<evidence type="ECO:0000256" key="7">
    <source>
        <dbReference type="ARBA" id="ARBA00022526"/>
    </source>
</evidence>
<evidence type="ECO:0000313" key="20">
    <source>
        <dbReference type="EMBL" id="QPC45846.1"/>
    </source>
</evidence>
<proteinExistence type="inferred from homology"/>
<dbReference type="InterPro" id="IPR036900">
    <property type="entry name" value="A-D-PHexomutase_C_sf"/>
</dbReference>
<dbReference type="Pfam" id="PF02880">
    <property type="entry name" value="PGM_PMM_III"/>
    <property type="match status" value="1"/>
</dbReference>
<dbReference type="InterPro" id="IPR005841">
    <property type="entry name" value="Alpha-D-phosphohexomutase_SF"/>
</dbReference>
<dbReference type="GO" id="GO:0006006">
    <property type="term" value="P:glucose metabolic process"/>
    <property type="evidence" value="ECO:0007669"/>
    <property type="project" value="UniProtKB-KW"/>
</dbReference>
<dbReference type="RefSeq" id="WP_239673364.1">
    <property type="nucleotide sequence ID" value="NZ_CP049742.1"/>
</dbReference>
<evidence type="ECO:0000256" key="9">
    <source>
        <dbReference type="ARBA" id="ARBA00022723"/>
    </source>
</evidence>
<evidence type="ECO:0000256" key="14">
    <source>
        <dbReference type="ARBA" id="ARBA00041467"/>
    </source>
</evidence>
<evidence type="ECO:0000256" key="13">
    <source>
        <dbReference type="ARBA" id="ARBA00041398"/>
    </source>
</evidence>
<dbReference type="InterPro" id="IPR005845">
    <property type="entry name" value="A-D-PHexomutase_a/b/a-II"/>
</dbReference>
<evidence type="ECO:0000256" key="11">
    <source>
        <dbReference type="ARBA" id="ARBA00023235"/>
    </source>
</evidence>
<evidence type="ECO:0000256" key="15">
    <source>
        <dbReference type="RuleBase" id="RU004326"/>
    </source>
</evidence>
<dbReference type="Gene3D" id="3.30.310.50">
    <property type="entry name" value="Alpha-D-phosphohexomutase, C-terminal domain"/>
    <property type="match status" value="1"/>
</dbReference>
<dbReference type="GO" id="GO:0000287">
    <property type="term" value="F:magnesium ion binding"/>
    <property type="evidence" value="ECO:0007669"/>
    <property type="project" value="InterPro"/>
</dbReference>
<feature type="domain" description="Alpha-D-phosphohexomutase alpha/beta/alpha" evidence="19">
    <location>
        <begin position="326"/>
        <end position="450"/>
    </location>
</feature>
<protein>
    <recommendedName>
        <fullName evidence="12">Phosphoglucomutase</fullName>
        <ecNumber evidence="6">5.4.2.2</ecNumber>
    </recommendedName>
    <alternativeName>
        <fullName evidence="14">Alpha-phosphoglucomutase</fullName>
    </alternativeName>
    <alternativeName>
        <fullName evidence="13">Glucose phosphomutase</fullName>
    </alternativeName>
</protein>
<evidence type="ECO:0000259" key="18">
    <source>
        <dbReference type="Pfam" id="PF02879"/>
    </source>
</evidence>
<dbReference type="InterPro" id="IPR005844">
    <property type="entry name" value="A-D-PHexomutase_a/b/a-I"/>
</dbReference>
<evidence type="ECO:0000256" key="3">
    <source>
        <dbReference type="ARBA" id="ARBA00005164"/>
    </source>
</evidence>
<feature type="domain" description="Alpha-D-phosphohexomutase alpha/beta/alpha" evidence="17">
    <location>
        <begin position="44"/>
        <end position="179"/>
    </location>
</feature>
<comment type="similarity">
    <text evidence="5 15">Belongs to the phosphohexose mutase family.</text>
</comment>
<reference evidence="20 21" key="1">
    <citation type="submission" date="2019-07" db="EMBL/GenBank/DDBJ databases">
        <title>Genome sequence of 2 isolates from Red Sea Mangroves.</title>
        <authorList>
            <person name="Sefrji F."/>
            <person name="Michoud G."/>
            <person name="Merlino G."/>
            <person name="Daffonchio D."/>
        </authorList>
    </citation>
    <scope>NUCLEOTIDE SEQUENCE [LARGE SCALE GENOMIC DNA]</scope>
    <source>
        <strain evidence="20 21">R1DC41</strain>
    </source>
</reference>
<evidence type="ECO:0000256" key="6">
    <source>
        <dbReference type="ARBA" id="ARBA00012728"/>
    </source>
</evidence>
<feature type="domain" description="Alpha-D-phosphohexomutase alpha/beta/alpha" evidence="18">
    <location>
        <begin position="211"/>
        <end position="319"/>
    </location>
</feature>
<dbReference type="Proteomes" id="UP000593626">
    <property type="component" value="Chromosome"/>
</dbReference>
<dbReference type="InterPro" id="IPR016066">
    <property type="entry name" value="A-D-PHexomutase_CS"/>
</dbReference>
<gene>
    <name evidence="20" type="ORF">G8O30_02170</name>
</gene>
<dbReference type="PANTHER" id="PTHR45745">
    <property type="entry name" value="PHOSPHOMANNOMUTASE 45A"/>
    <property type="match status" value="1"/>
</dbReference>
<evidence type="ECO:0000313" key="21">
    <source>
        <dbReference type="Proteomes" id="UP000593626"/>
    </source>
</evidence>
<dbReference type="GO" id="GO:0008973">
    <property type="term" value="F:phosphopentomutase activity"/>
    <property type="evidence" value="ECO:0007669"/>
    <property type="project" value="TreeGrafter"/>
</dbReference>
<dbReference type="Gene3D" id="3.40.120.10">
    <property type="entry name" value="Alpha-D-Glucose-1,6-Bisphosphate, subunit A, domain 3"/>
    <property type="match status" value="3"/>
</dbReference>
<keyword evidence="10 15" id="KW-0460">Magnesium</keyword>
<dbReference type="Pfam" id="PF02878">
    <property type="entry name" value="PGM_PMM_I"/>
    <property type="match status" value="1"/>
</dbReference>
<comment type="pathway">
    <text evidence="3">Glycolipid metabolism; diglucosyl-diacylglycerol biosynthesis.</text>
</comment>
<dbReference type="EC" id="5.4.2.2" evidence="6"/>
<dbReference type="InterPro" id="IPR005846">
    <property type="entry name" value="A-D-PHexomutase_a/b/a-III"/>
</dbReference>
<evidence type="ECO:0000256" key="5">
    <source>
        <dbReference type="ARBA" id="ARBA00010231"/>
    </source>
</evidence>
<dbReference type="Pfam" id="PF02879">
    <property type="entry name" value="PGM_PMM_II"/>
    <property type="match status" value="1"/>
</dbReference>